<name>A0A4R6VLX4_9PSEU</name>
<keyword evidence="2" id="KW-1185">Reference proteome</keyword>
<dbReference type="Proteomes" id="UP000295705">
    <property type="component" value="Unassembled WGS sequence"/>
</dbReference>
<evidence type="ECO:0000313" key="2">
    <source>
        <dbReference type="Proteomes" id="UP000295705"/>
    </source>
</evidence>
<organism evidence="1 2">
    <name type="scientific">Actinomycetospora succinea</name>
    <dbReference type="NCBI Taxonomy" id="663603"/>
    <lineage>
        <taxon>Bacteria</taxon>
        <taxon>Bacillati</taxon>
        <taxon>Actinomycetota</taxon>
        <taxon>Actinomycetes</taxon>
        <taxon>Pseudonocardiales</taxon>
        <taxon>Pseudonocardiaceae</taxon>
        <taxon>Actinomycetospora</taxon>
    </lineage>
</organism>
<evidence type="ECO:0000313" key="1">
    <source>
        <dbReference type="EMBL" id="TDQ64772.1"/>
    </source>
</evidence>
<comment type="caution">
    <text evidence="1">The sequence shown here is derived from an EMBL/GenBank/DDBJ whole genome shotgun (WGS) entry which is preliminary data.</text>
</comment>
<dbReference type="AlphaFoldDB" id="A0A4R6VLX4"/>
<gene>
    <name evidence="1" type="ORF">EV188_10119</name>
</gene>
<dbReference type="EMBL" id="SNYO01000001">
    <property type="protein sequence ID" value="TDQ64772.1"/>
    <property type="molecule type" value="Genomic_DNA"/>
</dbReference>
<accession>A0A4R6VLX4</accession>
<proteinExistence type="predicted"/>
<dbReference type="RefSeq" id="WP_208113922.1">
    <property type="nucleotide sequence ID" value="NZ_BAABHR010000015.1"/>
</dbReference>
<reference evidence="1 2" key="1">
    <citation type="submission" date="2019-03" db="EMBL/GenBank/DDBJ databases">
        <title>Genomic Encyclopedia of Type Strains, Phase IV (KMG-IV): sequencing the most valuable type-strain genomes for metagenomic binning, comparative biology and taxonomic classification.</title>
        <authorList>
            <person name="Goeker M."/>
        </authorList>
    </citation>
    <scope>NUCLEOTIDE SEQUENCE [LARGE SCALE GENOMIC DNA]</scope>
    <source>
        <strain evidence="1 2">DSM 45775</strain>
    </source>
</reference>
<protein>
    <submittedName>
        <fullName evidence="1">Uncharacterized protein</fullName>
    </submittedName>
</protein>
<sequence>MFVSVSTDGTGVREADDLQRLHVATDLDPGTAGAALRGAGLGDVDADGTARLDVTALRDLARAAATREDWDDAWRTMIDHAIGKGWVSDDGRTVQAHLAPPD</sequence>